<proteinExistence type="predicted"/>
<dbReference type="EnsemblPlants" id="PGSC0003DMT400095688">
    <property type="protein sequence ID" value="PGSC0003DMT400095688"/>
    <property type="gene ID" value="PGSC0003DMG400045259"/>
</dbReference>
<dbReference type="Gramene" id="PGSC0003DMT400095688">
    <property type="protein sequence ID" value="PGSC0003DMT400095688"/>
    <property type="gene ID" value="PGSC0003DMG400045259"/>
</dbReference>
<dbReference type="InParanoid" id="M1DWV2"/>
<evidence type="ECO:0000313" key="2">
    <source>
        <dbReference type="Proteomes" id="UP000011115"/>
    </source>
</evidence>
<evidence type="ECO:0000313" key="1">
    <source>
        <dbReference type="EnsemblPlants" id="PGSC0003DMT400095688"/>
    </source>
</evidence>
<reference evidence="2" key="1">
    <citation type="journal article" date="2011" name="Nature">
        <title>Genome sequence and analysis of the tuber crop potato.</title>
        <authorList>
            <consortium name="The Potato Genome Sequencing Consortium"/>
        </authorList>
    </citation>
    <scope>NUCLEOTIDE SEQUENCE [LARGE SCALE GENOMIC DNA]</scope>
    <source>
        <strain evidence="2">cv. DM1-3 516 R44</strain>
    </source>
</reference>
<organism evidence="1 2">
    <name type="scientific">Solanum tuberosum</name>
    <name type="common">Potato</name>
    <dbReference type="NCBI Taxonomy" id="4113"/>
    <lineage>
        <taxon>Eukaryota</taxon>
        <taxon>Viridiplantae</taxon>
        <taxon>Streptophyta</taxon>
        <taxon>Embryophyta</taxon>
        <taxon>Tracheophyta</taxon>
        <taxon>Spermatophyta</taxon>
        <taxon>Magnoliopsida</taxon>
        <taxon>eudicotyledons</taxon>
        <taxon>Gunneridae</taxon>
        <taxon>Pentapetalae</taxon>
        <taxon>asterids</taxon>
        <taxon>lamiids</taxon>
        <taxon>Solanales</taxon>
        <taxon>Solanaceae</taxon>
        <taxon>Solanoideae</taxon>
        <taxon>Solaneae</taxon>
        <taxon>Solanum</taxon>
    </lineage>
</organism>
<dbReference type="HOGENOM" id="CLU_2201745_0_0_1"/>
<dbReference type="PaxDb" id="4113-PGSC0003DMT400095688"/>
<dbReference type="Proteomes" id="UP000011115">
    <property type="component" value="Unassembled WGS sequence"/>
</dbReference>
<reference evidence="1" key="2">
    <citation type="submission" date="2015-06" db="UniProtKB">
        <authorList>
            <consortium name="EnsemblPlants"/>
        </authorList>
    </citation>
    <scope>IDENTIFICATION</scope>
    <source>
        <strain evidence="1">DM1-3 516 R44</strain>
    </source>
</reference>
<name>M1DWV2_SOLTU</name>
<dbReference type="AlphaFoldDB" id="M1DWV2"/>
<sequence length="108" mass="11954">MRTYEISHDLSRCYKVSQGVTNTIKGWSTCINVDILEDPSSKITMVSSISKIPQTTVTGDVVAVDKNGKSDTPEIDEEDLMACEAYVYYATHLLLVLVVLSPQKEIIV</sequence>
<accession>M1DWV2</accession>
<keyword evidence="2" id="KW-1185">Reference proteome</keyword>
<protein>
    <submittedName>
        <fullName evidence="1">Uncharacterized protein</fullName>
    </submittedName>
</protein>